<proteinExistence type="predicted"/>
<name>A0A927BN86_STRGL</name>
<reference evidence="1" key="1">
    <citation type="journal article" date="2020" name="PLoS ONE">
        <title>Isolation and characterization of Streptomyces bacteriophages and Streptomyces strains encoding biosynthetic arsenals: Streptomyces strains and phages for antibiotic discovery.</title>
        <authorList>
            <person name="Montano E.T."/>
            <person name="Nideffer J.F."/>
            <person name="Brumage L."/>
            <person name="Erb M."/>
            <person name="Derman A.I."/>
            <person name="Davis J.P."/>
            <person name="Estrada E."/>
            <person name="Fu S."/>
            <person name="Le D."/>
            <person name="Vuppala A."/>
            <person name="Tran C."/>
            <person name="Luterstein E."/>
            <person name="Lakkaraju S."/>
            <person name="Panchagnula S."/>
            <person name="Ren C."/>
            <person name="Doan J."/>
            <person name="Tran S."/>
            <person name="Soriano J."/>
            <person name="Fujita Y."/>
            <person name="Gutala P."/>
            <person name="Fujii Q."/>
            <person name="Lee M."/>
            <person name="Bui A."/>
            <person name="Villarreal C."/>
            <person name="Shing S.R."/>
            <person name="Kim S."/>
            <person name="Freeman D."/>
            <person name="Racha V."/>
            <person name="Ho A."/>
            <person name="Kumar P."/>
            <person name="Falah K."/>
            <person name="Dawson T."/>
            <person name="Enustun E."/>
            <person name="Prichard A."/>
            <person name="Gomez A."/>
            <person name="Khanna K."/>
            <person name="Trigg S."/>
            <person name="Fernandez L."/>
            <person name="Pogliano K."/>
            <person name="Pogliano J."/>
        </authorList>
    </citation>
    <scope>NUCLEOTIDE SEQUENCE</scope>
    <source>
        <strain evidence="1">QF2</strain>
    </source>
</reference>
<comment type="caution">
    <text evidence="1">The sequence shown here is derived from an EMBL/GenBank/DDBJ whole genome shotgun (WGS) entry which is preliminary data.</text>
</comment>
<evidence type="ECO:0000313" key="1">
    <source>
        <dbReference type="EMBL" id="MBD2829842.1"/>
    </source>
</evidence>
<dbReference type="EMBL" id="JACWUS010000005">
    <property type="protein sequence ID" value="MBD2829842.1"/>
    <property type="molecule type" value="Genomic_DNA"/>
</dbReference>
<protein>
    <submittedName>
        <fullName evidence="1">Uncharacterized protein</fullName>
    </submittedName>
</protein>
<gene>
    <name evidence="1" type="ORF">ID875_20885</name>
</gene>
<accession>A0A927BN86</accession>
<sequence length="120" mass="12726">MTDVRTDFHEDTAGDRLTRTLEAHGLTARTGTDARTATDMVTVDIPGGPEIWIADPTGHIDSPVEAHPGWVAIYRPHADRSDEGEAEVYRSEGAGGFAHDTAALVVAVVQYTAARSLAAA</sequence>
<organism evidence="1">
    <name type="scientific">Streptomyces globisporus</name>
    <dbReference type="NCBI Taxonomy" id="1908"/>
    <lineage>
        <taxon>Bacteria</taxon>
        <taxon>Bacillati</taxon>
        <taxon>Actinomycetota</taxon>
        <taxon>Actinomycetes</taxon>
        <taxon>Kitasatosporales</taxon>
        <taxon>Streptomycetaceae</taxon>
        <taxon>Streptomyces</taxon>
    </lineage>
</organism>
<dbReference type="AlphaFoldDB" id="A0A927BN86"/>